<dbReference type="InterPro" id="IPR037883">
    <property type="entry name" value="Knr4/Smi1-like_sf"/>
</dbReference>
<accession>A0A369Z0U7</accession>
<evidence type="ECO:0000313" key="1">
    <source>
        <dbReference type="EMBL" id="RDE92612.1"/>
    </source>
</evidence>
<proteinExistence type="predicted"/>
<evidence type="ECO:0000313" key="2">
    <source>
        <dbReference type="Proteomes" id="UP000253910"/>
    </source>
</evidence>
<dbReference type="AlphaFoldDB" id="A0A369Z0U7"/>
<dbReference type="EMBL" id="QEPW01000006">
    <property type="protein sequence ID" value="RDE92612.1"/>
    <property type="molecule type" value="Genomic_DNA"/>
</dbReference>
<gene>
    <name evidence="1" type="ORF">DPV87_04370</name>
</gene>
<dbReference type="RefSeq" id="WP_111315244.1">
    <property type="nucleotide sequence ID" value="NZ_QEPW01000006.1"/>
</dbReference>
<reference evidence="1 2" key="1">
    <citation type="submission" date="2018-05" db="EMBL/GenBank/DDBJ databases">
        <title>Draft Genome Sequences for a Diverse set of 7 Haemophilus Species.</title>
        <authorList>
            <person name="Nichols M."/>
            <person name="Topaz N."/>
            <person name="Wang X."/>
            <person name="Wang X."/>
            <person name="Boxrud D."/>
        </authorList>
    </citation>
    <scope>NUCLEOTIDE SEQUENCE [LARGE SCALE GENOMIC DNA]</scope>
    <source>
        <strain evidence="1 2">C2008001710</strain>
    </source>
</reference>
<sequence>MQTKFNLYPKEQLPENFKFPQSYIDLSSNMEKINELEYFPWWFEDSEFEDNVYLYSKAIEELTGVADLIAFARDGDWAACFKLTDYSGNPRVYVHDLGNKDNKYECKDFDEWLAEEIKRAK</sequence>
<protein>
    <submittedName>
        <fullName evidence="1">SMI1/KNR4 family protein</fullName>
    </submittedName>
</protein>
<dbReference type="SUPFAM" id="SSF160631">
    <property type="entry name" value="SMI1/KNR4-like"/>
    <property type="match status" value="1"/>
</dbReference>
<dbReference type="Proteomes" id="UP000253910">
    <property type="component" value="Unassembled WGS sequence"/>
</dbReference>
<comment type="caution">
    <text evidence="1">The sequence shown here is derived from an EMBL/GenBank/DDBJ whole genome shotgun (WGS) entry which is preliminary data.</text>
</comment>
<dbReference type="Gene3D" id="3.40.1580.10">
    <property type="entry name" value="SMI1/KNR4-like"/>
    <property type="match status" value="1"/>
</dbReference>
<organism evidence="1 2">
    <name type="scientific">Haemophilus parainfluenzae</name>
    <dbReference type="NCBI Taxonomy" id="729"/>
    <lineage>
        <taxon>Bacteria</taxon>
        <taxon>Pseudomonadati</taxon>
        <taxon>Pseudomonadota</taxon>
        <taxon>Gammaproteobacteria</taxon>
        <taxon>Pasteurellales</taxon>
        <taxon>Pasteurellaceae</taxon>
        <taxon>Haemophilus</taxon>
    </lineage>
</organism>
<name>A0A369Z0U7_HAEPA</name>